<dbReference type="Pfam" id="PF12972">
    <property type="entry name" value="NAGLU_C"/>
    <property type="match status" value="1"/>
</dbReference>
<protein>
    <recommendedName>
        <fullName evidence="7">Alpha-N-acetylglucosaminidase</fullName>
    </recommendedName>
</protein>
<accession>H1DFW3</accession>
<dbReference type="Gene3D" id="3.30.379.10">
    <property type="entry name" value="Chitobiase/beta-hexosaminidase domain 2-like"/>
    <property type="match status" value="1"/>
</dbReference>
<dbReference type="PANTHER" id="PTHR12872">
    <property type="entry name" value="ALPHA-N-ACETYLGLUCOSAMINIDASE"/>
    <property type="match status" value="1"/>
</dbReference>
<dbReference type="InterPro" id="IPR007781">
    <property type="entry name" value="NAGLU"/>
</dbReference>
<dbReference type="GO" id="GO:0016787">
    <property type="term" value="F:hydrolase activity"/>
    <property type="evidence" value="ECO:0007669"/>
    <property type="project" value="UniProtKB-KW"/>
</dbReference>
<evidence type="ECO:0000313" key="5">
    <source>
        <dbReference type="EMBL" id="EHP48786.1"/>
    </source>
</evidence>
<dbReference type="GO" id="GO:0005975">
    <property type="term" value="P:carbohydrate metabolic process"/>
    <property type="evidence" value="ECO:0007669"/>
    <property type="project" value="UniProtKB-ARBA"/>
</dbReference>
<dbReference type="PROSITE" id="PS51257">
    <property type="entry name" value="PROKAR_LIPOPROTEIN"/>
    <property type="match status" value="1"/>
</dbReference>
<gene>
    <name evidence="5" type="ORF">HMPREF9449_01149</name>
</gene>
<dbReference type="InterPro" id="IPR024733">
    <property type="entry name" value="NAGLU_tim-barrel"/>
</dbReference>
<evidence type="ECO:0000259" key="4">
    <source>
        <dbReference type="Pfam" id="PF12972"/>
    </source>
</evidence>
<dbReference type="InterPro" id="IPR024732">
    <property type="entry name" value="NAGLU_C"/>
</dbReference>
<dbReference type="RefSeq" id="WP_009136297.1">
    <property type="nucleotide sequence ID" value="NZ_JH594596.1"/>
</dbReference>
<dbReference type="Gene3D" id="1.20.120.670">
    <property type="entry name" value="N-acetyl-b-d-glucoasminidase"/>
    <property type="match status" value="1"/>
</dbReference>
<reference evidence="5 6" key="1">
    <citation type="submission" date="2012-01" db="EMBL/GenBank/DDBJ databases">
        <title>The Genome Sequence of Odoribacter laneus YIT 12061.</title>
        <authorList>
            <consortium name="The Broad Institute Genome Sequencing Platform"/>
            <person name="Earl A."/>
            <person name="Ward D."/>
            <person name="Feldgarden M."/>
            <person name="Gevers D."/>
            <person name="Morotomi M."/>
            <person name="Young S.K."/>
            <person name="Zeng Q."/>
            <person name="Gargeya S."/>
            <person name="Fitzgerald M."/>
            <person name="Haas B."/>
            <person name="Abouelleil A."/>
            <person name="Alvarado L."/>
            <person name="Arachchi H.M."/>
            <person name="Berlin A."/>
            <person name="Chapman S.B."/>
            <person name="Gearin G."/>
            <person name="Goldberg J."/>
            <person name="Griggs A."/>
            <person name="Gujja S."/>
            <person name="Hansen M."/>
            <person name="Heiman D."/>
            <person name="Howarth C."/>
            <person name="Larimer J."/>
            <person name="Lui A."/>
            <person name="MacDonald P.J.P."/>
            <person name="McCowen C."/>
            <person name="Montmayeur A."/>
            <person name="Murphy C."/>
            <person name="Neiman D."/>
            <person name="Pearson M."/>
            <person name="Priest M."/>
            <person name="Roberts A."/>
            <person name="Saif S."/>
            <person name="Shea T."/>
            <person name="Sisk P."/>
            <person name="Stolte C."/>
            <person name="Sykes S."/>
            <person name="Wortman J."/>
            <person name="Nusbaum C."/>
            <person name="Birren B."/>
        </authorList>
    </citation>
    <scope>NUCLEOTIDE SEQUENCE [LARGE SCALE GENOMIC DNA]</scope>
    <source>
        <strain evidence="5 6">YIT 12061</strain>
    </source>
</reference>
<dbReference type="Proteomes" id="UP000004892">
    <property type="component" value="Unassembled WGS sequence"/>
</dbReference>
<dbReference type="Pfam" id="PF05089">
    <property type="entry name" value="NAGLU"/>
    <property type="match status" value="1"/>
</dbReference>
<evidence type="ECO:0000259" key="3">
    <source>
        <dbReference type="Pfam" id="PF12971"/>
    </source>
</evidence>
<dbReference type="HOGENOM" id="CLU_011988_2_1_10"/>
<feature type="domain" description="Alpha-N-acetylglucosaminidase N-terminal" evidence="3">
    <location>
        <begin position="29"/>
        <end position="109"/>
    </location>
</feature>
<dbReference type="PANTHER" id="PTHR12872:SF1">
    <property type="entry name" value="ALPHA-N-ACETYLGLUCOSAMINIDASE"/>
    <property type="match status" value="1"/>
</dbReference>
<evidence type="ECO:0000259" key="2">
    <source>
        <dbReference type="Pfam" id="PF05089"/>
    </source>
</evidence>
<name>H1DFW3_9BACT</name>
<organism evidence="5 6">
    <name type="scientific">Odoribacter laneus YIT 12061</name>
    <dbReference type="NCBI Taxonomy" id="742817"/>
    <lineage>
        <taxon>Bacteria</taxon>
        <taxon>Pseudomonadati</taxon>
        <taxon>Bacteroidota</taxon>
        <taxon>Bacteroidia</taxon>
        <taxon>Bacteroidales</taxon>
        <taxon>Odoribacteraceae</taxon>
        <taxon>Odoribacter</taxon>
    </lineage>
</organism>
<keyword evidence="6" id="KW-1185">Reference proteome</keyword>
<dbReference type="PATRIC" id="fig|742817.3.peg.1219"/>
<keyword evidence="1" id="KW-0378">Hydrolase</keyword>
<feature type="domain" description="Alpha-N-acetylglucosaminidase C-terminal" evidence="4">
    <location>
        <begin position="464"/>
        <end position="722"/>
    </location>
</feature>
<evidence type="ECO:0000313" key="6">
    <source>
        <dbReference type="Proteomes" id="UP000004892"/>
    </source>
</evidence>
<dbReference type="InterPro" id="IPR029018">
    <property type="entry name" value="Hex-like_dom2"/>
</dbReference>
<dbReference type="eggNOG" id="COG3669">
    <property type="taxonomic scope" value="Bacteria"/>
</dbReference>
<sequence length="736" mass="85939">MRYIIGIVWLCIGCMLAGCTDKKGTLDKEAAYALIKRVVGEKADHFKVEYVARENGKDVFELEQKGKKIVLRGNNGISVASALNHYLNEYAHCQYGWNASHMQLPDPLPEVKQKVRKVTPYVYRHYFNYCTFSYTAAWWDWERWQKEIDYMALHGVNMPLAMTGQNAVWDRVYRSMGFTDEDMDRFFTGPGYFMWFWAGNIDGWCGPLPKSWMESHEELQKKILARERELGMTPILPAFTGHVPPTFKEHFPEARLRQVNWEGRFDDTYLLEADDPLFQTIGNRFMEEQIRTFGTDHLYGADTFNEMFPPSEDSTYLDGISKAVYQSMAAVDPEAVWVMQGWLFHDKRDFWKPAQMKAYLGAVPDEHLIVLDLWGEEFPIWDRTEAFYGKPWIWCMLHNFGGRNMLFGNALKLAEEPSRVLADPAKGQLLGLGAVPEGIEQNPVIYSLLFSHIWRNTAVELDEWFETYLESRYGCRDEAVEKAWDILRKTVYANEGNYESAITARPTFEKHNNWAYTDIPYNPVEVIKAWKYLLQAADRLGENPCYRYDLILVGKQVLANYATIIQQKFGEDYRTKDLPAFTRNSREFMELIDDMDELMGTHEAFLLGKWLEDARSWGKTASEKQLYEKNARDQITLWGGKDAVLHDYASKQWSGLFKGFYKGRWQLFIDEVYDCIKTGRKYDHTASDDRVRSWEWEWVNGQEKYPAVPQGDPVVVSERMFGKYIKKLQQVYDVNF</sequence>
<evidence type="ECO:0008006" key="7">
    <source>
        <dbReference type="Google" id="ProtNLM"/>
    </source>
</evidence>
<dbReference type="Gene3D" id="3.20.20.80">
    <property type="entry name" value="Glycosidases"/>
    <property type="match status" value="1"/>
</dbReference>
<dbReference type="STRING" id="742817.HMPREF9449_01149"/>
<dbReference type="Pfam" id="PF12971">
    <property type="entry name" value="NAGLU_N"/>
    <property type="match status" value="1"/>
</dbReference>
<dbReference type="EMBL" id="ADMC01000017">
    <property type="protein sequence ID" value="EHP48786.1"/>
    <property type="molecule type" value="Genomic_DNA"/>
</dbReference>
<dbReference type="AlphaFoldDB" id="H1DFW3"/>
<comment type="caution">
    <text evidence="5">The sequence shown here is derived from an EMBL/GenBank/DDBJ whole genome shotgun (WGS) entry which is preliminary data.</text>
</comment>
<dbReference type="GeneID" id="98068736"/>
<feature type="domain" description="Alpha-N-acetylglucosaminidase tim-barrel" evidence="2">
    <location>
        <begin position="124"/>
        <end position="455"/>
    </location>
</feature>
<evidence type="ECO:0000256" key="1">
    <source>
        <dbReference type="ARBA" id="ARBA00022801"/>
    </source>
</evidence>
<proteinExistence type="predicted"/>
<dbReference type="InterPro" id="IPR024240">
    <property type="entry name" value="NAGLU_N"/>
</dbReference>